<dbReference type="InterPro" id="IPR038343">
    <property type="entry name" value="DUF4951_sf"/>
</dbReference>
<comment type="caution">
    <text evidence="1">The sequence shown here is derived from an EMBL/GenBank/DDBJ whole genome shotgun (WGS) entry which is preliminary data.</text>
</comment>
<keyword evidence="2" id="KW-1185">Reference proteome</keyword>
<dbReference type="Gene3D" id="4.10.640.20">
    <property type="match status" value="1"/>
</dbReference>
<sequence>MYNLEVEEAHTFFVGTQGWLVHNGNGPVYGPYQLTGKALNTLPKPPHMGMVELGKLIGWGGKVTTGFDDAIRRIETLTDADIKAIYDAGIGSDYSRTLANGYRNAPQPNKTAPGRAILMDEVAKRLEVLEKADGIGCP</sequence>
<dbReference type="EMBL" id="BMOD01000053">
    <property type="protein sequence ID" value="GGJ59595.1"/>
    <property type="molecule type" value="Genomic_DNA"/>
</dbReference>
<accession>A0ABQ2DKT1</accession>
<gene>
    <name evidence="1" type="ORF">GCM10008938_52160</name>
</gene>
<name>A0ABQ2DKT1_9DEIO</name>
<evidence type="ECO:0000313" key="2">
    <source>
        <dbReference type="Proteomes" id="UP000632222"/>
    </source>
</evidence>
<dbReference type="InterPro" id="IPR032538">
    <property type="entry name" value="DUF4951"/>
</dbReference>
<dbReference type="Pfam" id="PF16309">
    <property type="entry name" value="DUF4951"/>
    <property type="match status" value="1"/>
</dbReference>
<dbReference type="Proteomes" id="UP000632222">
    <property type="component" value="Unassembled WGS sequence"/>
</dbReference>
<protein>
    <recommendedName>
        <fullName evidence="3">Intein C-terminal splicing domain-containing protein</fullName>
    </recommendedName>
</protein>
<organism evidence="1 2">
    <name type="scientific">Deinococcus roseus</name>
    <dbReference type="NCBI Taxonomy" id="392414"/>
    <lineage>
        <taxon>Bacteria</taxon>
        <taxon>Thermotogati</taxon>
        <taxon>Deinococcota</taxon>
        <taxon>Deinococci</taxon>
        <taxon>Deinococcales</taxon>
        <taxon>Deinococcaceae</taxon>
        <taxon>Deinococcus</taxon>
    </lineage>
</organism>
<dbReference type="Gene3D" id="2.170.16.10">
    <property type="entry name" value="Hedgehog/Intein (Hint) domain"/>
    <property type="match status" value="1"/>
</dbReference>
<dbReference type="NCBIfam" id="TIGR01443">
    <property type="entry name" value="intein_Cterm"/>
    <property type="match status" value="1"/>
</dbReference>
<evidence type="ECO:0008006" key="3">
    <source>
        <dbReference type="Google" id="ProtNLM"/>
    </source>
</evidence>
<evidence type="ECO:0000313" key="1">
    <source>
        <dbReference type="EMBL" id="GGJ59595.1"/>
    </source>
</evidence>
<dbReference type="InterPro" id="IPR030934">
    <property type="entry name" value="Intein_C"/>
</dbReference>
<reference evidence="2" key="1">
    <citation type="journal article" date="2019" name="Int. J. Syst. Evol. Microbiol.">
        <title>The Global Catalogue of Microorganisms (GCM) 10K type strain sequencing project: providing services to taxonomists for standard genome sequencing and annotation.</title>
        <authorList>
            <consortium name="The Broad Institute Genomics Platform"/>
            <consortium name="The Broad Institute Genome Sequencing Center for Infectious Disease"/>
            <person name="Wu L."/>
            <person name="Ma J."/>
        </authorList>
    </citation>
    <scope>NUCLEOTIDE SEQUENCE [LARGE SCALE GENOMIC DNA]</scope>
    <source>
        <strain evidence="2">JCM 14370</strain>
    </source>
</reference>
<proteinExistence type="predicted"/>